<comment type="caution">
    <text evidence="15">The sequence shown here is derived from an EMBL/GenBank/DDBJ whole genome shotgun (WGS) entry which is preliminary data.</text>
</comment>
<evidence type="ECO:0000256" key="2">
    <source>
        <dbReference type="ARBA" id="ARBA00009810"/>
    </source>
</evidence>
<dbReference type="CDD" id="cd01347">
    <property type="entry name" value="ligand_gated_channel"/>
    <property type="match status" value="1"/>
</dbReference>
<proteinExistence type="inferred from homology"/>
<evidence type="ECO:0000256" key="6">
    <source>
        <dbReference type="ARBA" id="ARBA00023077"/>
    </source>
</evidence>
<dbReference type="InterPro" id="IPR000531">
    <property type="entry name" value="Beta-barrel_TonB"/>
</dbReference>
<feature type="domain" description="TonB-dependent receptor plug" evidence="14">
    <location>
        <begin position="87"/>
        <end position="183"/>
    </location>
</feature>
<organism evidence="15 16">
    <name type="scientific">Acinetobacter genomosp. 15BJ</name>
    <dbReference type="NCBI Taxonomy" id="106651"/>
    <lineage>
        <taxon>Bacteria</taxon>
        <taxon>Pseudomonadati</taxon>
        <taxon>Pseudomonadota</taxon>
        <taxon>Gammaproteobacteria</taxon>
        <taxon>Moraxellales</taxon>
        <taxon>Moraxellaceae</taxon>
        <taxon>Acinetobacter</taxon>
    </lineage>
</organism>
<dbReference type="InterPro" id="IPR037066">
    <property type="entry name" value="Plug_dom_sf"/>
</dbReference>
<dbReference type="InterPro" id="IPR010105">
    <property type="entry name" value="TonB_sidphr_rcpt"/>
</dbReference>
<comment type="subcellular location">
    <subcellularLocation>
        <location evidence="1 10">Cell outer membrane</location>
        <topology evidence="1 10">Multi-pass membrane protein</topology>
    </subcellularLocation>
</comment>
<dbReference type="GO" id="GO:0009279">
    <property type="term" value="C:cell outer membrane"/>
    <property type="evidence" value="ECO:0007669"/>
    <property type="project" value="UniProtKB-SubCell"/>
</dbReference>
<evidence type="ECO:0000256" key="11">
    <source>
        <dbReference type="RuleBase" id="RU003357"/>
    </source>
</evidence>
<keyword evidence="7 10" id="KW-0472">Membrane</keyword>
<evidence type="ECO:0000256" key="9">
    <source>
        <dbReference type="ARBA" id="ARBA00023237"/>
    </source>
</evidence>
<dbReference type="Gene3D" id="2.170.130.10">
    <property type="entry name" value="TonB-dependent receptor, plug domain"/>
    <property type="match status" value="1"/>
</dbReference>
<dbReference type="PATRIC" id="fig|1217699.3.peg.3031"/>
<dbReference type="Pfam" id="PF00593">
    <property type="entry name" value="TonB_dep_Rec_b-barrel"/>
    <property type="match status" value="1"/>
</dbReference>
<evidence type="ECO:0000313" key="16">
    <source>
        <dbReference type="Proteomes" id="UP000016203"/>
    </source>
</evidence>
<dbReference type="InterPro" id="IPR039426">
    <property type="entry name" value="TonB-dep_rcpt-like"/>
</dbReference>
<sequence length="760" mass="82819">MGIILLMIFIIICKFILYTVVKFLSGFDHLKKNILFLSLIALPMFAVAEDNTVLPTITVKADSQATDATGKLKKDASLGILGEKAVLDTPFSIQSYTEQAIKDKQADSIAGILKNDPSIRTTTNSGHLNENFMIRGFAVTWEDANINGSYGMSPSGRTPTDILSSASVLKGPNALIAGMAPGGSIGGVVMATTKRADRDLTQVSAMYEDGGYYKSGFDVARRFGENKEFGARVSATYGQGEHIVDGLEDKNTAAVLALDYTTDQAKINFDAYTTRDSREGGSPAMISFSTLKRILAAPDGKLNYFPHLEGMQSANYVGLSGEYKLLPNLKAFAGVGFNEREYRGHLFGTRMVVRDLPANYCVSAIQCVGNTKPLVGANGDALAQYYRVGSKEHNTTFNAGLEGQIFTGDISHTLAFRADYLKRKYSQHKGRGATEVYFPTNIYNPSNEGHMPDTWPEIVPTADDVYVSYSLSDQISMLDDKLQFILGVRYQDMNLKALTTNAPPLKDDKLSPSAAIVVKPFGEETSFYASYVEGLVRGATVSVATDANYNKTFAPFESKQYEIGAKYQGERWLHTLALYQIKKPSTLTDTTYRDPNDKAITQITTDGAKTESKGVEYGFSGKVTDDLIVYGNLAYIDTEYKKAISSGVNLSGKTIEGTPEFTAGVGVDYQIPFVEGLSVNAFATYVDDQYLTADNTLKLPDYTLVDLGAKYATKLGGVNTTFRANVDNVADKKYWDGVFTSGFTTVGAGRTYKLGVSFDF</sequence>
<reference evidence="15 16" key="1">
    <citation type="submission" date="2013-03" db="EMBL/GenBank/DDBJ databases">
        <title>The Genome Sequence of Acinetobacter sp. CIP 110321.</title>
        <authorList>
            <consortium name="The Broad Institute Genome Sequencing Platform"/>
            <consortium name="The Broad Institute Genome Sequencing Center for Infectious Disease"/>
            <person name="Cerqueira G."/>
            <person name="Feldgarden M."/>
            <person name="Courvalin P."/>
            <person name="Perichon B."/>
            <person name="Grillot-Courvalin C."/>
            <person name="Clermont D."/>
            <person name="Rocha E."/>
            <person name="Yoon E.-J."/>
            <person name="Nemec A."/>
            <person name="Walker B."/>
            <person name="Young S.K."/>
            <person name="Zeng Q."/>
            <person name="Gargeya S."/>
            <person name="Fitzgerald M."/>
            <person name="Haas B."/>
            <person name="Abouelleil A."/>
            <person name="Alvarado L."/>
            <person name="Arachchi H.M."/>
            <person name="Berlin A.M."/>
            <person name="Chapman S.B."/>
            <person name="Dewar J."/>
            <person name="Goldberg J."/>
            <person name="Griggs A."/>
            <person name="Gujja S."/>
            <person name="Hansen M."/>
            <person name="Howarth C."/>
            <person name="Imamovic A."/>
            <person name="Larimer J."/>
            <person name="McCowan C."/>
            <person name="Murphy C."/>
            <person name="Neiman D."/>
            <person name="Pearson M."/>
            <person name="Priest M."/>
            <person name="Roberts A."/>
            <person name="Saif S."/>
            <person name="Shea T."/>
            <person name="Sisk P."/>
            <person name="Sykes S."/>
            <person name="Wortman J."/>
            <person name="Nusbaum C."/>
            <person name="Birren B."/>
        </authorList>
    </citation>
    <scope>NUCLEOTIDE SEQUENCE [LARGE SCALE GENOMIC DNA]</scope>
    <source>
        <strain evidence="15 16">CIP 110321</strain>
    </source>
</reference>
<dbReference type="GO" id="GO:0015891">
    <property type="term" value="P:siderophore transport"/>
    <property type="evidence" value="ECO:0007669"/>
    <property type="project" value="InterPro"/>
</dbReference>
<evidence type="ECO:0008006" key="17">
    <source>
        <dbReference type="Google" id="ProtNLM"/>
    </source>
</evidence>
<feature type="domain" description="TonB-dependent receptor-like beta-barrel" evidence="13">
    <location>
        <begin position="304"/>
        <end position="729"/>
    </location>
</feature>
<evidence type="ECO:0000256" key="8">
    <source>
        <dbReference type="ARBA" id="ARBA00023170"/>
    </source>
</evidence>
<evidence type="ECO:0000256" key="5">
    <source>
        <dbReference type="ARBA" id="ARBA00022692"/>
    </source>
</evidence>
<dbReference type="HOGENOM" id="CLU_008287_22_0_6"/>
<name>R9AUC4_9GAMM</name>
<dbReference type="Gene3D" id="2.40.170.20">
    <property type="entry name" value="TonB-dependent receptor, beta-barrel domain"/>
    <property type="match status" value="1"/>
</dbReference>
<evidence type="ECO:0000259" key="14">
    <source>
        <dbReference type="Pfam" id="PF07715"/>
    </source>
</evidence>
<keyword evidence="9 10" id="KW-0998">Cell outer membrane</keyword>
<dbReference type="InterPro" id="IPR036942">
    <property type="entry name" value="Beta-barrel_TonB_sf"/>
</dbReference>
<evidence type="ECO:0000313" key="15">
    <source>
        <dbReference type="EMBL" id="EOR05665.1"/>
    </source>
</evidence>
<gene>
    <name evidence="15" type="ORF">F896_03091</name>
</gene>
<evidence type="ECO:0000256" key="10">
    <source>
        <dbReference type="PROSITE-ProRule" id="PRU01360"/>
    </source>
</evidence>
<evidence type="ECO:0000256" key="4">
    <source>
        <dbReference type="ARBA" id="ARBA00022452"/>
    </source>
</evidence>
<dbReference type="NCBIfam" id="TIGR01783">
    <property type="entry name" value="TonB-siderophor"/>
    <property type="match status" value="1"/>
</dbReference>
<dbReference type="Proteomes" id="UP000016203">
    <property type="component" value="Unassembled WGS sequence"/>
</dbReference>
<dbReference type="AlphaFoldDB" id="R9AUC4"/>
<evidence type="ECO:0000256" key="7">
    <source>
        <dbReference type="ARBA" id="ARBA00023136"/>
    </source>
</evidence>
<dbReference type="InterPro" id="IPR012910">
    <property type="entry name" value="Plug_dom"/>
</dbReference>
<dbReference type="PROSITE" id="PS52016">
    <property type="entry name" value="TONB_DEPENDENT_REC_3"/>
    <property type="match status" value="1"/>
</dbReference>
<comment type="similarity">
    <text evidence="2 10 11">Belongs to the TonB-dependent receptor family.</text>
</comment>
<keyword evidence="4 10" id="KW-1134">Transmembrane beta strand</keyword>
<keyword evidence="5 10" id="KW-0812">Transmembrane</keyword>
<dbReference type="SUPFAM" id="SSF56935">
    <property type="entry name" value="Porins"/>
    <property type="match status" value="1"/>
</dbReference>
<evidence type="ECO:0000256" key="12">
    <source>
        <dbReference type="SAM" id="Phobius"/>
    </source>
</evidence>
<dbReference type="PANTHER" id="PTHR32552">
    <property type="entry name" value="FERRICHROME IRON RECEPTOR-RELATED"/>
    <property type="match status" value="1"/>
</dbReference>
<keyword evidence="3 10" id="KW-0813">Transport</keyword>
<dbReference type="GO" id="GO:0038023">
    <property type="term" value="F:signaling receptor activity"/>
    <property type="evidence" value="ECO:0007669"/>
    <property type="project" value="InterPro"/>
</dbReference>
<evidence type="ECO:0000259" key="13">
    <source>
        <dbReference type="Pfam" id="PF00593"/>
    </source>
</evidence>
<dbReference type="PANTHER" id="PTHR32552:SF82">
    <property type="entry name" value="FCUA PROTEIN"/>
    <property type="match status" value="1"/>
</dbReference>
<accession>R9AUC4</accession>
<keyword evidence="8" id="KW-0675">Receptor</keyword>
<keyword evidence="12" id="KW-1133">Transmembrane helix</keyword>
<feature type="transmembrane region" description="Helical" evidence="12">
    <location>
        <begin position="6"/>
        <end position="25"/>
    </location>
</feature>
<dbReference type="Pfam" id="PF07715">
    <property type="entry name" value="Plug"/>
    <property type="match status" value="1"/>
</dbReference>
<dbReference type="EMBL" id="AQFL01000015">
    <property type="protein sequence ID" value="EOR05665.1"/>
    <property type="molecule type" value="Genomic_DNA"/>
</dbReference>
<evidence type="ECO:0000256" key="1">
    <source>
        <dbReference type="ARBA" id="ARBA00004571"/>
    </source>
</evidence>
<dbReference type="GO" id="GO:0015344">
    <property type="term" value="F:siderophore uptake transmembrane transporter activity"/>
    <property type="evidence" value="ECO:0007669"/>
    <property type="project" value="TreeGrafter"/>
</dbReference>
<protein>
    <recommendedName>
        <fullName evidence="17">Iron complex outermembrane recepter protein</fullName>
    </recommendedName>
</protein>
<keyword evidence="6 11" id="KW-0798">TonB box</keyword>
<evidence type="ECO:0000256" key="3">
    <source>
        <dbReference type="ARBA" id="ARBA00022448"/>
    </source>
</evidence>